<dbReference type="Pfam" id="PF03313">
    <property type="entry name" value="SDH_alpha"/>
    <property type="match status" value="1"/>
</dbReference>
<evidence type="ECO:0000256" key="1">
    <source>
        <dbReference type="HAMAP-Rule" id="MF_01845"/>
    </source>
</evidence>
<dbReference type="PANTHER" id="PTHR30501">
    <property type="entry name" value="UPF0597 PROTEIN YHAM"/>
    <property type="match status" value="1"/>
</dbReference>
<protein>
    <recommendedName>
        <fullName evidence="1">UPF0597 protein KDU71_00895</fullName>
    </recommendedName>
</protein>
<evidence type="ECO:0000313" key="4">
    <source>
        <dbReference type="Proteomes" id="UP000679220"/>
    </source>
</evidence>
<dbReference type="InterPro" id="IPR021144">
    <property type="entry name" value="UPF0597"/>
</dbReference>
<organism evidence="3 4">
    <name type="scientific">Carboxylicivirga sediminis</name>
    <dbReference type="NCBI Taxonomy" id="2006564"/>
    <lineage>
        <taxon>Bacteria</taxon>
        <taxon>Pseudomonadati</taxon>
        <taxon>Bacteroidota</taxon>
        <taxon>Bacteroidia</taxon>
        <taxon>Marinilabiliales</taxon>
        <taxon>Marinilabiliaceae</taxon>
        <taxon>Carboxylicivirga</taxon>
    </lineage>
</organism>
<sequence>MNKADTRYTAYINILHEELMPAMGCTEPIAIAYAAAMARKIMGQMPDRVLVEASDNIIKNVKSVVVPNTGNLKGIEAAAIAGIIAGDADKVLQVISVVNDEQRSEMAHFLQNKEVKVVASRSGVIFDLVVNVYAGKSHASVQISHYHTNIVRIVKDGEATVYTHHCDDVSNKHKTDRSIMSVEDIVEFAESVDVNEVRDVLKLQIAHNTAIAQEGINGNWGANVGSVLLNSWGDDIKVRAKAMAAAGSDARMSGCELPVMIVSGSGNQGLATSVPVIEYAKELKADEDSLLRALIVANLVTIHQKTSIGRLSAFCGAVSAGVGAGAGITFLYGGRYKEVAHTIVNALAIVSGIVCDGAKPSCAGKIASAVEAGILGYHMYKNGQQFYGGDGIVVKGVENTIKNIGRLGSVGMRETDKEIIRMMLGE</sequence>
<proteinExistence type="inferred from homology"/>
<dbReference type="RefSeq" id="WP_212188007.1">
    <property type="nucleotide sequence ID" value="NZ_JAGTAR010000001.1"/>
</dbReference>
<dbReference type="PANTHER" id="PTHR30501:SF2">
    <property type="entry name" value="UPF0597 PROTEIN YHAM"/>
    <property type="match status" value="1"/>
</dbReference>
<comment type="caution">
    <text evidence="3">The sequence shown here is derived from an EMBL/GenBank/DDBJ whole genome shotgun (WGS) entry which is preliminary data.</text>
</comment>
<comment type="similarity">
    <text evidence="1">Belongs to the UPF0597 family.</text>
</comment>
<dbReference type="AlphaFoldDB" id="A0A941IVM1"/>
<accession>A0A941IVM1</accession>
<reference evidence="3" key="1">
    <citation type="journal article" date="2018" name="Int. J. Syst. Evol. Microbiol.">
        <title>Carboxylicivirga sediminis sp. nov., isolated from coastal sediment.</title>
        <authorList>
            <person name="Wang F.Q."/>
            <person name="Ren L.H."/>
            <person name="Zou R.J."/>
            <person name="Sun Y.Z."/>
            <person name="Liu X.J."/>
            <person name="Jiang F."/>
            <person name="Liu L.J."/>
        </authorList>
    </citation>
    <scope>NUCLEOTIDE SEQUENCE</scope>
    <source>
        <strain evidence="3">JR1</strain>
    </source>
</reference>
<dbReference type="EMBL" id="JAGTAR010000001">
    <property type="protein sequence ID" value="MBR8534103.1"/>
    <property type="molecule type" value="Genomic_DNA"/>
</dbReference>
<dbReference type="InterPro" id="IPR005130">
    <property type="entry name" value="Ser_deHydtase-like_asu"/>
</dbReference>
<name>A0A941IVM1_9BACT</name>
<dbReference type="Proteomes" id="UP000679220">
    <property type="component" value="Unassembled WGS sequence"/>
</dbReference>
<evidence type="ECO:0000259" key="2">
    <source>
        <dbReference type="Pfam" id="PF03313"/>
    </source>
</evidence>
<gene>
    <name evidence="3" type="ORF">KDU71_00895</name>
</gene>
<keyword evidence="4" id="KW-1185">Reference proteome</keyword>
<dbReference type="HAMAP" id="MF_01845">
    <property type="entry name" value="UPF0597"/>
    <property type="match status" value="1"/>
</dbReference>
<dbReference type="GO" id="GO:0019450">
    <property type="term" value="P:L-cysteine catabolic process to pyruvate"/>
    <property type="evidence" value="ECO:0007669"/>
    <property type="project" value="TreeGrafter"/>
</dbReference>
<dbReference type="PIRSF" id="PIRSF006054">
    <property type="entry name" value="UCP006054"/>
    <property type="match status" value="1"/>
</dbReference>
<feature type="domain" description="Serine dehydratase-like alpha subunit" evidence="2">
    <location>
        <begin position="134"/>
        <end position="420"/>
    </location>
</feature>
<evidence type="ECO:0000313" key="3">
    <source>
        <dbReference type="EMBL" id="MBR8534103.1"/>
    </source>
</evidence>
<reference evidence="3" key="2">
    <citation type="submission" date="2021-04" db="EMBL/GenBank/DDBJ databases">
        <authorList>
            <person name="Zhang T."/>
            <person name="Zhang Y."/>
            <person name="Lu D."/>
            <person name="Zuo D."/>
            <person name="Du Z."/>
        </authorList>
    </citation>
    <scope>NUCLEOTIDE SEQUENCE</scope>
    <source>
        <strain evidence="3">JR1</strain>
    </source>
</reference>
<dbReference type="GO" id="GO:0080146">
    <property type="term" value="F:L-cysteine desulfhydrase activity"/>
    <property type="evidence" value="ECO:0007669"/>
    <property type="project" value="TreeGrafter"/>
</dbReference>